<feature type="region of interest" description="Disordered" evidence="2">
    <location>
        <begin position="96"/>
        <end position="125"/>
    </location>
</feature>
<proteinExistence type="predicted"/>
<feature type="coiled-coil region" evidence="1">
    <location>
        <begin position="166"/>
        <end position="193"/>
    </location>
</feature>
<evidence type="ECO:0000256" key="3">
    <source>
        <dbReference type="SAM" id="SignalP"/>
    </source>
</evidence>
<sequence length="261" mass="29902">MFLKILIFLLIINKIISDDSNSEDSSNENSNNKLSDEFSDSVDVREHDNEQQPSNSIDNQNLQDPQFIKEDDTNALPPLNNEENNRINEYTTAKIKEDEEDQLNNEGSGVDNEFPVEDNDVNGLDINTTRTYANDVYNNDNNEDDGQACVYEDGVINDNGDERTPTSEEQQQIEEYLQKMREFEKQMVKDSANFMRNLAQFVMSQFENIFGSSVSSLSRNNNNLLEKKPVEAPTPPCLCKKCGSMTFIQNKQNKYFKNFAN</sequence>
<feature type="region of interest" description="Disordered" evidence="2">
    <location>
        <begin position="19"/>
        <end position="63"/>
    </location>
</feature>
<feature type="compositionally biased region" description="Polar residues" evidence="2">
    <location>
        <begin position="51"/>
        <end position="63"/>
    </location>
</feature>
<evidence type="ECO:0000256" key="1">
    <source>
        <dbReference type="SAM" id="Coils"/>
    </source>
</evidence>
<evidence type="ECO:0000256" key="2">
    <source>
        <dbReference type="SAM" id="MobiDB-lite"/>
    </source>
</evidence>
<comment type="caution">
    <text evidence="4">The sequence shown here is derived from an EMBL/GenBank/DDBJ whole genome shotgun (WGS) entry which is preliminary data.</text>
</comment>
<keyword evidence="3" id="KW-0732">Signal</keyword>
<dbReference type="EMBL" id="CAJEWN010000733">
    <property type="protein sequence ID" value="CAD2189131.1"/>
    <property type="molecule type" value="Genomic_DNA"/>
</dbReference>
<evidence type="ECO:0000313" key="5">
    <source>
        <dbReference type="Proteomes" id="UP000580250"/>
    </source>
</evidence>
<dbReference type="OrthoDB" id="5905030at2759"/>
<dbReference type="AlphaFoldDB" id="A0A6V7WQ45"/>
<gene>
    <name evidence="4" type="ORF">MENT_LOCUS41833</name>
</gene>
<dbReference type="Proteomes" id="UP000580250">
    <property type="component" value="Unassembled WGS sequence"/>
</dbReference>
<feature type="chain" id="PRO_5028293375" evidence="3">
    <location>
        <begin position="18"/>
        <end position="261"/>
    </location>
</feature>
<organism evidence="4 5">
    <name type="scientific">Meloidogyne enterolobii</name>
    <name type="common">Root-knot nematode worm</name>
    <name type="synonym">Meloidogyne mayaguensis</name>
    <dbReference type="NCBI Taxonomy" id="390850"/>
    <lineage>
        <taxon>Eukaryota</taxon>
        <taxon>Metazoa</taxon>
        <taxon>Ecdysozoa</taxon>
        <taxon>Nematoda</taxon>
        <taxon>Chromadorea</taxon>
        <taxon>Rhabditida</taxon>
        <taxon>Tylenchina</taxon>
        <taxon>Tylenchomorpha</taxon>
        <taxon>Tylenchoidea</taxon>
        <taxon>Meloidogynidae</taxon>
        <taxon>Meloidogyninae</taxon>
        <taxon>Meloidogyne</taxon>
    </lineage>
</organism>
<evidence type="ECO:0000313" key="4">
    <source>
        <dbReference type="EMBL" id="CAD2189131.1"/>
    </source>
</evidence>
<keyword evidence="1" id="KW-0175">Coiled coil</keyword>
<reference evidence="4 5" key="1">
    <citation type="submission" date="2020-08" db="EMBL/GenBank/DDBJ databases">
        <authorList>
            <person name="Koutsovoulos G."/>
            <person name="Danchin GJ E."/>
        </authorList>
    </citation>
    <scope>NUCLEOTIDE SEQUENCE [LARGE SCALE GENOMIC DNA]</scope>
</reference>
<feature type="signal peptide" evidence="3">
    <location>
        <begin position="1"/>
        <end position="17"/>
    </location>
</feature>
<protein>
    <submittedName>
        <fullName evidence="4">Uncharacterized protein</fullName>
    </submittedName>
</protein>
<name>A0A6V7WQ45_MELEN</name>
<accession>A0A6V7WQ45</accession>